<dbReference type="Pfam" id="PF05193">
    <property type="entry name" value="Peptidase_M16_C"/>
    <property type="match status" value="1"/>
</dbReference>
<dbReference type="GO" id="GO:0008237">
    <property type="term" value="F:metallopeptidase activity"/>
    <property type="evidence" value="ECO:0007669"/>
    <property type="project" value="UniProtKB-KW"/>
</dbReference>
<protein>
    <submittedName>
        <fullName evidence="4">Metalloprotease</fullName>
    </submittedName>
</protein>
<dbReference type="InterPro" id="IPR007863">
    <property type="entry name" value="Peptidase_M16_C"/>
</dbReference>
<dbReference type="AlphaFoldDB" id="A0AAV7YYM4"/>
<dbReference type="InterPro" id="IPR011249">
    <property type="entry name" value="Metalloenz_LuxS/M16"/>
</dbReference>
<evidence type="ECO:0000256" key="1">
    <source>
        <dbReference type="ARBA" id="ARBA00002123"/>
    </source>
</evidence>
<evidence type="ECO:0000313" key="4">
    <source>
        <dbReference type="EMBL" id="KAJ3433485.1"/>
    </source>
</evidence>
<dbReference type="InterPro" id="IPR050361">
    <property type="entry name" value="MPP/UQCRC_Complex"/>
</dbReference>
<organism evidence="4 5">
    <name type="scientific">Anaeramoeba flamelloides</name>
    <dbReference type="NCBI Taxonomy" id="1746091"/>
    <lineage>
        <taxon>Eukaryota</taxon>
        <taxon>Metamonada</taxon>
        <taxon>Anaeramoebidae</taxon>
        <taxon>Anaeramoeba</taxon>
    </lineage>
</organism>
<sequence>MDKLLISKLGCGIFVSSVPLPLPLSVLTISLHGGPRYERDTSHCGIFDILKDLILTRKPTKTNKQTFREQLLKNGILASSSLQREALQITSMNLRNGLPAFLDLFTENVIRGDFSKDNLDILCNRKLESWSNSDKNGETIANDLIHYMSYHPFQPKGNNRNRNVLGGGNLGQPNFCSPSRIAKGFVGNNIDALNDLKLVGDYSKRHFVRENITVSAMGIDHDRLCQLVENTLGKLPSLLDNGQATNKGLSGNALFKFVKGKYQIKESQYNGGGLCCVSDKANDSLESNQVQYLDGKFPTIQNLNHMSVYFPSHSIYSPNLITSLLTKFLLGGGSSYIVGGPGKGIETRFYQVLHQYHYLDKFIAQVKPYSDHGLFGVDTTFVGNNGLNVYKEIINQLHLLAQNNPKEEELQRAKNQLKVNLFMLLERREILTADFSKQLMYYSKINTLQELNEKIDNITSSDVSNFIKNILKGNPSVALYGDTSKIDDLKKEIPKHYFFN</sequence>
<comment type="function">
    <text evidence="1">Substrate recognition and binding subunit of the essential mitochondrial processing protease (MPP), which cleaves the mitochondrial sequence off newly imported precursors proteins.</text>
</comment>
<accession>A0AAV7YYM4</accession>
<dbReference type="PANTHER" id="PTHR11851:SF49">
    <property type="entry name" value="MITOCHONDRIAL-PROCESSING PEPTIDASE SUBUNIT ALPHA"/>
    <property type="match status" value="1"/>
</dbReference>
<dbReference type="PANTHER" id="PTHR11851">
    <property type="entry name" value="METALLOPROTEASE"/>
    <property type="match status" value="1"/>
</dbReference>
<evidence type="ECO:0000313" key="5">
    <source>
        <dbReference type="Proteomes" id="UP001146793"/>
    </source>
</evidence>
<evidence type="ECO:0000256" key="2">
    <source>
        <dbReference type="ARBA" id="ARBA00007261"/>
    </source>
</evidence>
<keyword evidence="4" id="KW-0482">Metalloprotease</keyword>
<dbReference type="Proteomes" id="UP001146793">
    <property type="component" value="Unassembled WGS sequence"/>
</dbReference>
<comment type="similarity">
    <text evidence="2">Belongs to the peptidase M16 family.</text>
</comment>
<dbReference type="Gene3D" id="3.30.830.10">
    <property type="entry name" value="Metalloenzyme, LuxS/M16 peptidase-like"/>
    <property type="match status" value="2"/>
</dbReference>
<dbReference type="EMBL" id="JANTQA010000047">
    <property type="protein sequence ID" value="KAJ3433485.1"/>
    <property type="molecule type" value="Genomic_DNA"/>
</dbReference>
<keyword evidence="4" id="KW-0378">Hydrolase</keyword>
<name>A0AAV7YYM4_9EUKA</name>
<keyword evidence="4" id="KW-0645">Protease</keyword>
<proteinExistence type="inferred from homology"/>
<dbReference type="SUPFAM" id="SSF63411">
    <property type="entry name" value="LuxS/MPP-like metallohydrolase"/>
    <property type="match status" value="2"/>
</dbReference>
<dbReference type="GO" id="GO:0046872">
    <property type="term" value="F:metal ion binding"/>
    <property type="evidence" value="ECO:0007669"/>
    <property type="project" value="InterPro"/>
</dbReference>
<dbReference type="GO" id="GO:0005739">
    <property type="term" value="C:mitochondrion"/>
    <property type="evidence" value="ECO:0007669"/>
    <property type="project" value="TreeGrafter"/>
</dbReference>
<feature type="domain" description="Peptidase M16 C-terminal" evidence="3">
    <location>
        <begin position="201"/>
        <end position="417"/>
    </location>
</feature>
<reference evidence="4" key="1">
    <citation type="submission" date="2022-08" db="EMBL/GenBank/DDBJ databases">
        <title>Novel sulphate-reducing endosymbionts in the free-living metamonad Anaeramoeba.</title>
        <authorList>
            <person name="Jerlstrom-Hultqvist J."/>
            <person name="Cepicka I."/>
            <person name="Gallot-Lavallee L."/>
            <person name="Salas-Leiva D."/>
            <person name="Curtis B.A."/>
            <person name="Zahonova K."/>
            <person name="Pipaliya S."/>
            <person name="Dacks J."/>
            <person name="Roger A.J."/>
        </authorList>
    </citation>
    <scope>NUCLEOTIDE SEQUENCE</scope>
    <source>
        <strain evidence="4">Busselton2</strain>
    </source>
</reference>
<comment type="caution">
    <text evidence="4">The sequence shown here is derived from an EMBL/GenBank/DDBJ whole genome shotgun (WGS) entry which is preliminary data.</text>
</comment>
<evidence type="ECO:0000259" key="3">
    <source>
        <dbReference type="Pfam" id="PF05193"/>
    </source>
</evidence>
<gene>
    <name evidence="4" type="ORF">M0812_22444</name>
</gene>